<dbReference type="RefSeq" id="WP_026646606.1">
    <property type="nucleotide sequence ID" value="NZ_CALLHR010000059.1"/>
</dbReference>
<evidence type="ECO:0000313" key="3">
    <source>
        <dbReference type="Proteomes" id="UP000029078"/>
    </source>
</evidence>
<keyword evidence="3" id="KW-1185">Reference proteome</keyword>
<organism evidence="2 3">
    <name type="scientific">Bifidobacterium ruminantium</name>
    <dbReference type="NCBI Taxonomy" id="78346"/>
    <lineage>
        <taxon>Bacteria</taxon>
        <taxon>Bacillati</taxon>
        <taxon>Actinomycetota</taxon>
        <taxon>Actinomycetes</taxon>
        <taxon>Bifidobacteriales</taxon>
        <taxon>Bifidobacteriaceae</taxon>
        <taxon>Bifidobacterium</taxon>
    </lineage>
</organism>
<protein>
    <recommendedName>
        <fullName evidence="4">Poly(Hydroxyalcanoate) granule associated protein (Phasin)</fullName>
    </recommendedName>
</protein>
<proteinExistence type="predicted"/>
<name>A0A087CVT0_BIFRU</name>
<dbReference type="STRING" id="78346.BRUM_0514"/>
<gene>
    <name evidence="2" type="ORF">BRUM_0514</name>
</gene>
<sequence length="80" mass="8570">MADINFGDGLRKVFLAGIGALATTVEKSQEIVDDLVKKGELTVEQGKALNAELKHKVEEAKETSEAKNEAAPAETEDKAE</sequence>
<comment type="caution">
    <text evidence="2">The sequence shown here is derived from an EMBL/GenBank/DDBJ whole genome shotgun (WGS) entry which is preliminary data.</text>
</comment>
<dbReference type="AlphaFoldDB" id="A0A087CVT0"/>
<reference evidence="2 3" key="1">
    <citation type="submission" date="2014-03" db="EMBL/GenBank/DDBJ databases">
        <title>Genomics of Bifidobacteria.</title>
        <authorList>
            <person name="Ventura M."/>
            <person name="Milani C."/>
            <person name="Lugli G.A."/>
        </authorList>
    </citation>
    <scope>NUCLEOTIDE SEQUENCE [LARGE SCALE GENOMIC DNA]</scope>
    <source>
        <strain evidence="2 3">LMG 21811</strain>
    </source>
</reference>
<dbReference type="InterPro" id="IPR008769">
    <property type="entry name" value="PhaF_PhaI"/>
</dbReference>
<dbReference type="EMBL" id="JGZL01000012">
    <property type="protein sequence ID" value="KFI87380.1"/>
    <property type="molecule type" value="Genomic_DNA"/>
</dbReference>
<evidence type="ECO:0008006" key="4">
    <source>
        <dbReference type="Google" id="ProtNLM"/>
    </source>
</evidence>
<dbReference type="Pfam" id="PF05597">
    <property type="entry name" value="Phasin"/>
    <property type="match status" value="1"/>
</dbReference>
<evidence type="ECO:0000256" key="1">
    <source>
        <dbReference type="SAM" id="MobiDB-lite"/>
    </source>
</evidence>
<accession>A0A087CVT0</accession>
<dbReference type="eggNOG" id="COG3937">
    <property type="taxonomic scope" value="Bacteria"/>
</dbReference>
<evidence type="ECO:0000313" key="2">
    <source>
        <dbReference type="EMBL" id="KFI87380.1"/>
    </source>
</evidence>
<feature type="compositionally biased region" description="Basic and acidic residues" evidence="1">
    <location>
        <begin position="54"/>
        <end position="68"/>
    </location>
</feature>
<feature type="region of interest" description="Disordered" evidence="1">
    <location>
        <begin position="54"/>
        <end position="80"/>
    </location>
</feature>
<dbReference type="Proteomes" id="UP000029078">
    <property type="component" value="Unassembled WGS sequence"/>
</dbReference>